<dbReference type="InterPro" id="IPR038488">
    <property type="entry name" value="Integrase_DNA-bd_sf"/>
</dbReference>
<feature type="region of interest" description="Disordered" evidence="4">
    <location>
        <begin position="223"/>
        <end position="247"/>
    </location>
</feature>
<reference evidence="5 6" key="1">
    <citation type="submission" date="2016-04" db="EMBL/GenBank/DDBJ databases">
        <authorList>
            <person name="Evans L.H."/>
            <person name="Alamgir A."/>
            <person name="Owens N."/>
            <person name="Weber N.D."/>
            <person name="Virtaneva K."/>
            <person name="Barbian K."/>
            <person name="Babar A."/>
            <person name="Rosenke K."/>
        </authorList>
    </citation>
    <scope>NUCLEOTIDE SEQUENCE [LARGE SCALE GENOMIC DNA]</scope>
    <source>
        <strain evidence="5 6">PMB02</strain>
    </source>
</reference>
<dbReference type="Gene3D" id="1.10.443.10">
    <property type="entry name" value="Intergrase catalytic core"/>
    <property type="match status" value="1"/>
</dbReference>
<keyword evidence="3" id="KW-0233">DNA recombination</keyword>
<gene>
    <name evidence="5" type="ORF">A5481_12550</name>
</gene>
<dbReference type="GO" id="GO:0015074">
    <property type="term" value="P:DNA integration"/>
    <property type="evidence" value="ECO:0007669"/>
    <property type="project" value="UniProtKB-KW"/>
</dbReference>
<dbReference type="Proteomes" id="UP000078316">
    <property type="component" value="Unassembled WGS sequence"/>
</dbReference>
<dbReference type="RefSeq" id="WP_048432381.1">
    <property type="nucleotide sequence ID" value="NZ_LWHQ01000021.1"/>
</dbReference>
<evidence type="ECO:0000313" key="5">
    <source>
        <dbReference type="EMBL" id="OAS24914.1"/>
    </source>
</evidence>
<dbReference type="EMBL" id="LWHQ01000021">
    <property type="protein sequence ID" value="OAS24914.1"/>
    <property type="molecule type" value="Genomic_DNA"/>
</dbReference>
<name>A0A179SDH9_9HYPH</name>
<dbReference type="PANTHER" id="PTHR30629">
    <property type="entry name" value="PROPHAGE INTEGRASE"/>
    <property type="match status" value="1"/>
</dbReference>
<sequence>MAVKLKQERVDTLVAECRPGMKPKDVIDAGGPGLILRLKPRGAHWGLKFERGDKTLRMKIGTPDLLTLEQARYIAGKARSYLDAGNLVAPSEDWLRDRYVELELAKPARKRDPVLVAKFEEDVKHLMKWRFDEARDEFLAEVKRTLRHDTWVDYRAMLYHPELEPVMLMQVRHITQQHLAILVAEIHRTGTERKAEKLASVLRPMWTFLCESHRQHLTGVTTPMPMLKAPKRSAGVKPRSNGKVPGAHVATPSEIGFVIAVARSGVIERSLSVAMELMVATGQRRRPVASALRVDFVDWVEMPGWGIWSMGPAHRKTAAKRQDKHRHVIPLPPALWERLKAQMARTADKASEYVFPQLRARKKGGRVDGHLSAAALNHRLLDMGVWASPHDLRRGLSSACQNRLGVERPDVKLVLDHNEGIPTNDVLEAHYTVHDRLDKKGPVMEVWWPWFEAQAAAATLPPLAELRKEIARRRREREAEGKAKTAARKAAREAAEKAKAEAAALAAAGGHAVAA</sequence>
<evidence type="ECO:0000256" key="3">
    <source>
        <dbReference type="ARBA" id="ARBA00023172"/>
    </source>
</evidence>
<dbReference type="GO" id="GO:0003677">
    <property type="term" value="F:DNA binding"/>
    <property type="evidence" value="ECO:0007669"/>
    <property type="project" value="InterPro"/>
</dbReference>
<evidence type="ECO:0000313" key="6">
    <source>
        <dbReference type="Proteomes" id="UP000078316"/>
    </source>
</evidence>
<accession>A0A179SDH9</accession>
<organism evidence="5 6">
    <name type="scientific">Methylobacterium platani</name>
    <dbReference type="NCBI Taxonomy" id="427683"/>
    <lineage>
        <taxon>Bacteria</taxon>
        <taxon>Pseudomonadati</taxon>
        <taxon>Pseudomonadota</taxon>
        <taxon>Alphaproteobacteria</taxon>
        <taxon>Hyphomicrobiales</taxon>
        <taxon>Methylobacteriaceae</taxon>
        <taxon>Methylobacterium</taxon>
    </lineage>
</organism>
<dbReference type="InterPro" id="IPR011010">
    <property type="entry name" value="DNA_brk_join_enz"/>
</dbReference>
<evidence type="ECO:0000256" key="4">
    <source>
        <dbReference type="SAM" id="MobiDB-lite"/>
    </source>
</evidence>
<feature type="compositionally biased region" description="Basic and acidic residues" evidence="4">
    <location>
        <begin position="490"/>
        <end position="500"/>
    </location>
</feature>
<dbReference type="Gene3D" id="3.30.160.390">
    <property type="entry name" value="Integrase, DNA-binding domain"/>
    <property type="match status" value="1"/>
</dbReference>
<keyword evidence="2" id="KW-0229">DNA integration</keyword>
<dbReference type="SUPFAM" id="SSF56349">
    <property type="entry name" value="DNA breaking-rejoining enzymes"/>
    <property type="match status" value="1"/>
</dbReference>
<feature type="region of interest" description="Disordered" evidence="4">
    <location>
        <begin position="476"/>
        <end position="503"/>
    </location>
</feature>
<dbReference type="GO" id="GO:0006310">
    <property type="term" value="P:DNA recombination"/>
    <property type="evidence" value="ECO:0007669"/>
    <property type="project" value="UniProtKB-KW"/>
</dbReference>
<dbReference type="PANTHER" id="PTHR30629:SF2">
    <property type="entry name" value="PROPHAGE INTEGRASE INTS-RELATED"/>
    <property type="match status" value="1"/>
</dbReference>
<dbReference type="OrthoDB" id="8133343at2"/>
<dbReference type="AlphaFoldDB" id="A0A179SDH9"/>
<evidence type="ECO:0008006" key="7">
    <source>
        <dbReference type="Google" id="ProtNLM"/>
    </source>
</evidence>
<protein>
    <recommendedName>
        <fullName evidence="7">Tyr recombinase domain-containing protein</fullName>
    </recommendedName>
</protein>
<evidence type="ECO:0000256" key="2">
    <source>
        <dbReference type="ARBA" id="ARBA00022908"/>
    </source>
</evidence>
<dbReference type="InterPro" id="IPR050808">
    <property type="entry name" value="Phage_Integrase"/>
</dbReference>
<comment type="similarity">
    <text evidence="1">Belongs to the 'phage' integrase family.</text>
</comment>
<dbReference type="InterPro" id="IPR013762">
    <property type="entry name" value="Integrase-like_cat_sf"/>
</dbReference>
<proteinExistence type="inferred from homology"/>
<comment type="caution">
    <text evidence="5">The sequence shown here is derived from an EMBL/GenBank/DDBJ whole genome shotgun (WGS) entry which is preliminary data.</text>
</comment>
<evidence type="ECO:0000256" key="1">
    <source>
        <dbReference type="ARBA" id="ARBA00008857"/>
    </source>
</evidence>